<protein>
    <submittedName>
        <fullName evidence="3">Uncharacterized protein LOC125178278</fullName>
    </submittedName>
</protein>
<dbReference type="GeneID" id="125178278"/>
<proteinExistence type="predicted"/>
<gene>
    <name evidence="3" type="primary">LOC125178278</name>
</gene>
<accession>A0A979FM87</accession>
<keyword evidence="2" id="KW-1185">Reference proteome</keyword>
<keyword evidence="1" id="KW-0812">Transmembrane</keyword>
<evidence type="ECO:0000256" key="1">
    <source>
        <dbReference type="SAM" id="Phobius"/>
    </source>
</evidence>
<organism evidence="2 3">
    <name type="scientific">Hyalella azteca</name>
    <name type="common">Amphipod</name>
    <dbReference type="NCBI Taxonomy" id="294128"/>
    <lineage>
        <taxon>Eukaryota</taxon>
        <taxon>Metazoa</taxon>
        <taxon>Ecdysozoa</taxon>
        <taxon>Arthropoda</taxon>
        <taxon>Crustacea</taxon>
        <taxon>Multicrustacea</taxon>
        <taxon>Malacostraca</taxon>
        <taxon>Eumalacostraca</taxon>
        <taxon>Peracarida</taxon>
        <taxon>Amphipoda</taxon>
        <taxon>Senticaudata</taxon>
        <taxon>Talitrida</taxon>
        <taxon>Talitroidea</taxon>
        <taxon>Hyalellidae</taxon>
        <taxon>Hyalella</taxon>
    </lineage>
</organism>
<reference evidence="3" key="1">
    <citation type="submission" date="2025-08" db="UniProtKB">
        <authorList>
            <consortium name="RefSeq"/>
        </authorList>
    </citation>
    <scope>IDENTIFICATION</scope>
    <source>
        <tissue evidence="3">Whole organism</tissue>
    </source>
</reference>
<dbReference type="AlphaFoldDB" id="A0A979FM87"/>
<keyword evidence="1" id="KW-0472">Membrane</keyword>
<feature type="transmembrane region" description="Helical" evidence="1">
    <location>
        <begin position="25"/>
        <end position="42"/>
    </location>
</feature>
<evidence type="ECO:0000313" key="2">
    <source>
        <dbReference type="Proteomes" id="UP000694843"/>
    </source>
</evidence>
<dbReference type="RefSeq" id="XP_047737616.1">
    <property type="nucleotide sequence ID" value="XM_047881660.1"/>
</dbReference>
<sequence>MLGVPCPSTAKSDVALAVSWSGPRMSLLLVLLMALSASACFVNDCPNGGKRAAGPVKWWPGKTNPSNVQRKRNSHQIFKSDCIPSASLDGIITAVCDALLRAAEVHKRLKNKTTVELKINITALMETKLTKPWSSKKITYLSKFFVIQFKNGIAVPLDNRILQILTNKEPSPFNKPIVGCCLCNIDMKQRFKELMESKIETSGRKI</sequence>
<evidence type="ECO:0000313" key="3">
    <source>
        <dbReference type="RefSeq" id="XP_047737616.1"/>
    </source>
</evidence>
<dbReference type="KEGG" id="hazt:125178278"/>
<keyword evidence="1" id="KW-1133">Transmembrane helix</keyword>
<name>A0A979FM87_HYAAZ</name>
<dbReference type="Proteomes" id="UP000694843">
    <property type="component" value="Unplaced"/>
</dbReference>